<accession>A0A0K8SAK3</accession>
<evidence type="ECO:0000259" key="7">
    <source>
        <dbReference type="PROSITE" id="PS51211"/>
    </source>
</evidence>
<dbReference type="SMART" id="SM00216">
    <property type="entry name" value="VWD"/>
    <property type="match status" value="1"/>
</dbReference>
<feature type="compositionally biased region" description="Polar residues" evidence="6">
    <location>
        <begin position="1351"/>
        <end position="1362"/>
    </location>
</feature>
<feature type="region of interest" description="Disordered" evidence="6">
    <location>
        <begin position="793"/>
        <end position="821"/>
    </location>
</feature>
<evidence type="ECO:0000256" key="6">
    <source>
        <dbReference type="SAM" id="MobiDB-lite"/>
    </source>
</evidence>
<dbReference type="EMBL" id="GBRD01015514">
    <property type="protein sequence ID" value="JAG50312.1"/>
    <property type="molecule type" value="Transcribed_RNA"/>
</dbReference>
<dbReference type="PROSITE" id="PS51233">
    <property type="entry name" value="VWFD"/>
    <property type="match status" value="1"/>
</dbReference>
<dbReference type="GO" id="GO:0045735">
    <property type="term" value="F:nutrient reservoir activity"/>
    <property type="evidence" value="ECO:0007669"/>
    <property type="project" value="UniProtKB-KW"/>
</dbReference>
<evidence type="ECO:0000256" key="1">
    <source>
        <dbReference type="ARBA" id="ARBA00022729"/>
    </source>
</evidence>
<dbReference type="Pfam" id="PF01347">
    <property type="entry name" value="Vitellogenin_N"/>
    <property type="match status" value="1"/>
</dbReference>
<evidence type="ECO:0000256" key="3">
    <source>
        <dbReference type="ARBA" id="ARBA00023157"/>
    </source>
</evidence>
<protein>
    <recommendedName>
        <fullName evidence="10">Vitellogenin-1</fullName>
    </recommendedName>
</protein>
<evidence type="ECO:0000256" key="2">
    <source>
        <dbReference type="ARBA" id="ARBA00022761"/>
    </source>
</evidence>
<dbReference type="InterPro" id="IPR011030">
    <property type="entry name" value="Lipovitellin_superhlx_dom"/>
</dbReference>
<organism evidence="9">
    <name type="scientific">Lygus hesperus</name>
    <name type="common">Western plant bug</name>
    <dbReference type="NCBI Taxonomy" id="30085"/>
    <lineage>
        <taxon>Eukaryota</taxon>
        <taxon>Metazoa</taxon>
        <taxon>Ecdysozoa</taxon>
        <taxon>Arthropoda</taxon>
        <taxon>Hexapoda</taxon>
        <taxon>Insecta</taxon>
        <taxon>Pterygota</taxon>
        <taxon>Neoptera</taxon>
        <taxon>Paraneoptera</taxon>
        <taxon>Hemiptera</taxon>
        <taxon>Heteroptera</taxon>
        <taxon>Panheteroptera</taxon>
        <taxon>Cimicomorpha</taxon>
        <taxon>Miridae</taxon>
        <taxon>Mirini</taxon>
        <taxon>Lygus</taxon>
    </lineage>
</organism>
<dbReference type="InterPro" id="IPR050733">
    <property type="entry name" value="Vitellogenin/Apolipophorin"/>
</dbReference>
<dbReference type="Gene3D" id="2.20.80.10">
    <property type="entry name" value="Lipovitellin-phosvitin complex, chain A, domain 4"/>
    <property type="match status" value="1"/>
</dbReference>
<reference evidence="9" key="1">
    <citation type="submission" date="2014-09" db="EMBL/GenBank/DDBJ databases">
        <authorList>
            <person name="Magalhaes I.L.F."/>
            <person name="Oliveira U."/>
            <person name="Santos F.R."/>
            <person name="Vidigal T.H.D.A."/>
            <person name="Brescovit A.D."/>
            <person name="Santos A.J."/>
        </authorList>
    </citation>
    <scope>NUCLEOTIDE SEQUENCE</scope>
</reference>
<evidence type="ECO:0000256" key="5">
    <source>
        <dbReference type="PROSITE-ProRule" id="PRU00557"/>
    </source>
</evidence>
<feature type="region of interest" description="Disordered" evidence="6">
    <location>
        <begin position="1342"/>
        <end position="1364"/>
    </location>
</feature>
<name>A0A0K8SAK3_LYGHE</name>
<feature type="region of interest" description="Disordered" evidence="6">
    <location>
        <begin position="1422"/>
        <end position="1447"/>
    </location>
</feature>
<evidence type="ECO:0000256" key="4">
    <source>
        <dbReference type="ARBA" id="ARBA00023180"/>
    </source>
</evidence>
<dbReference type="SUPFAM" id="SSF56968">
    <property type="entry name" value="Lipovitellin-phosvitin complex, beta-sheet shell regions"/>
    <property type="match status" value="1"/>
</dbReference>
<dbReference type="Pfam" id="PF09172">
    <property type="entry name" value="Vit_open_b-sht"/>
    <property type="match status" value="1"/>
</dbReference>
<keyword evidence="1" id="KW-0732">Signal</keyword>
<dbReference type="FunFam" id="1.25.10.20:FF:000003">
    <property type="entry name" value="Vitellogenin C"/>
    <property type="match status" value="1"/>
</dbReference>
<dbReference type="PANTHER" id="PTHR23345:SF15">
    <property type="entry name" value="VITELLOGENIN 1-RELATED"/>
    <property type="match status" value="1"/>
</dbReference>
<dbReference type="PROSITE" id="PS51211">
    <property type="entry name" value="VITELLOGENIN"/>
    <property type="match status" value="1"/>
</dbReference>
<dbReference type="InterPro" id="IPR001846">
    <property type="entry name" value="VWF_type-D"/>
</dbReference>
<dbReference type="Pfam" id="PF00094">
    <property type="entry name" value="VWD"/>
    <property type="match status" value="1"/>
</dbReference>
<dbReference type="GO" id="GO:0005319">
    <property type="term" value="F:lipid transporter activity"/>
    <property type="evidence" value="ECO:0007669"/>
    <property type="project" value="InterPro"/>
</dbReference>
<dbReference type="Gene3D" id="1.25.10.20">
    <property type="entry name" value="Vitellinogen, superhelical"/>
    <property type="match status" value="1"/>
</dbReference>
<comment type="caution">
    <text evidence="5">Lacks conserved residue(s) required for the propagation of feature annotation.</text>
</comment>
<dbReference type="InterPro" id="IPR015819">
    <property type="entry name" value="Lipid_transp_b-sht_shell"/>
</dbReference>
<dbReference type="InterPro" id="IPR015255">
    <property type="entry name" value="Vitellinogen_open_b-sht"/>
</dbReference>
<feature type="domain" description="Vitellogenin" evidence="7">
    <location>
        <begin position="1"/>
        <end position="417"/>
    </location>
</feature>
<feature type="domain" description="VWFD" evidence="8">
    <location>
        <begin position="1111"/>
        <end position="1312"/>
    </location>
</feature>
<evidence type="ECO:0000313" key="9">
    <source>
        <dbReference type="EMBL" id="JAG50312.1"/>
    </source>
</evidence>
<proteinExistence type="predicted"/>
<sequence length="1447" mass="159818">MPPQSPFLPYFIGNQGNSIQASKQIDGVQAIQKLAKQIGAEVQQPNAIPGDNTLSRFDIMSRVIRTMSAEQLKKATENLYFPHSKASAKSSQDAQSYQAWTAFRDAVAQAGTGPALLALKDWIMSHKVNGQEAAELLSAVSNSARTPTPEYMDAFFSLATSEEAQKQWFLNTSAILSFTNLVRKAQVNNDTAHNQYPTHAFGRLSPKKQAQKAVSEKYIPYLQSQLRKAVSQGDSPKIQVYIRALGNTAHPKILSVFEPYLEGKEPMSDFQRLTIVASMDQMTKTYPKLARSVLFKIYQNGGDAPEVRSAAVMQLMKTNPPAELLQRMAQNTNSDHSQQVNSAVKSAIESAAKLRTPNAQELAQNAKAAVDMLTPKNYGAQYSKNALRSYIVQEQHLAYQAQYSAIQSGDSLVPSSMFLSLRKNLGGYQRQEFQASYMTSSADDLMQLLSNQFEPSQAQSSSHKKSGSARRSQSGSSSSAWSIDKLATLLNIDTDEAEQLEGNVLINMLSGNKFFAFDNHTIEQIPKLAREAAIKLREGQHYNFTKMYNQYTAKIGFPTATGLPFVFSFSVPTYAYVGGSIQAKSHPDIASSKDAIQVPNAVNVTADVEITYSAKAQGKMGFVTPYNHKRYTAALHKNIHVHVPLRIAVDIDVENNNVTAKVQPLEANKKHKLFEYSTVAYTAKHDILDLQPELNANDVEIIHVRSPRRNETTVGQDCTGFAFDVKIQSEQKFLDWATPLNALRRHDAISALLYTTAEQSINNNNVTVTYNPEKSSAKYAKFSASYEGIDYSSDNSAESGNRQSHNKHRGSQERSGARDNAAAEAKAGFVAAARSNSQRQQHLKQAASSIEDAYLQMVAVEAEFYGEHRAQYAAAVAYSSSPVTNDQALMAFAEMKPAKNSKEYAAFLSSNVRAPNVPLANYHKAIETDPTTYVEAAIAFGEKSASSPAMASLQGKLRQTNERREFIRRHPMSALCEQQMQQGNNMQPACQNATASATKQDQYKYTIQFERVPESVKNATYKAYALARHFGYAYVSENIINPNSKQGQVDIEVNFGKDLQSVNVSMVAPVISAAFENIPLNPYVAAAIASHPEYTAASRVGYYLLQGQQYPTCVIDKTKAVTFDNNTYSLNLDQSWHVMALSMPKEHYDSNSASSISGSFEDQVFYIAVRQVGSDKREIKMELGKQSTVEILAQRDGQNAGTVKFNGKKANFDAKTSDTFQDEDGNTVIQVMALPSDGTVRIVGVRHGIELLYDGLRVQLQVSNSYRGQMNGLCGNYDGETVNDFTSPKNCILRNPYEFAASYAIPDQSLTSHAKELRQRAEHADCYKQTVMLGDVISENEAGRQWKRPSKSNNPHNRNSAYSAPALRVKVVHANGQTCFSKRPQLACPSQSQEANTTSKNLEFHCVSDATAAQRWEDQIKKGASPDFSRKPTNYQASVKVPSRCNA</sequence>
<keyword evidence="2" id="KW-0758">Storage protein</keyword>
<keyword evidence="3" id="KW-1015">Disulfide bond</keyword>
<feature type="region of interest" description="Disordered" evidence="6">
    <location>
        <begin position="453"/>
        <end position="477"/>
    </location>
</feature>
<feature type="compositionally biased region" description="Polar residues" evidence="6">
    <location>
        <begin position="793"/>
        <end position="803"/>
    </location>
</feature>
<dbReference type="SUPFAM" id="SSF48431">
    <property type="entry name" value="Lipovitellin-phosvitin complex, superhelical domain"/>
    <property type="match status" value="1"/>
</dbReference>
<evidence type="ECO:0008006" key="10">
    <source>
        <dbReference type="Google" id="ProtNLM"/>
    </source>
</evidence>
<dbReference type="PANTHER" id="PTHR23345">
    <property type="entry name" value="VITELLOGENIN-RELATED"/>
    <property type="match status" value="1"/>
</dbReference>
<dbReference type="SMART" id="SM00638">
    <property type="entry name" value="LPD_N"/>
    <property type="match status" value="1"/>
</dbReference>
<dbReference type="SMART" id="SM01169">
    <property type="entry name" value="DUF1943"/>
    <property type="match status" value="1"/>
</dbReference>
<dbReference type="InterPro" id="IPR001747">
    <property type="entry name" value="Vitellogenin_N"/>
</dbReference>
<keyword evidence="4" id="KW-0325">Glycoprotein</keyword>
<evidence type="ECO:0000259" key="8">
    <source>
        <dbReference type="PROSITE" id="PS51233"/>
    </source>
</evidence>